<evidence type="ECO:0000313" key="2">
    <source>
        <dbReference type="EMBL" id="NEU71100.1"/>
    </source>
</evidence>
<dbReference type="AlphaFoldDB" id="A0A846H3B5"/>
<evidence type="ECO:0000256" key="1">
    <source>
        <dbReference type="SAM" id="MobiDB-lite"/>
    </source>
</evidence>
<feature type="compositionally biased region" description="Basic and acidic residues" evidence="1">
    <location>
        <begin position="341"/>
        <end position="359"/>
    </location>
</feature>
<name>A0A846H3B5_9CYAN</name>
<dbReference type="Proteomes" id="UP000031549">
    <property type="component" value="Unassembled WGS sequence"/>
</dbReference>
<feature type="region of interest" description="Disordered" evidence="1">
    <location>
        <begin position="288"/>
        <end position="359"/>
    </location>
</feature>
<evidence type="ECO:0000313" key="3">
    <source>
        <dbReference type="Proteomes" id="UP000031549"/>
    </source>
</evidence>
<comment type="caution">
    <text evidence="2">The sequence shown here is derived from an EMBL/GenBank/DDBJ whole genome shotgun (WGS) entry which is preliminary data.</text>
</comment>
<proteinExistence type="predicted"/>
<sequence>MRSKTKKSVSRLVGIWTFLLLLIFKGIFPKPAYAFLSSLDACAANPECAAAISSEVAPAVSAPTGAGFGASTLSTTTAAGATSSSVQAVAEISVAARLGTLGILYYWNQSQNDLAQNKAKQKYCAANPSDSVCGFAWNVTGQGLASGMPYCELSGVFYPRTLYATSISFSSSTFTDGPFQDCPKDIVVLDDQLSPENFFAGTATFTKISDPPQWKDWPQEKRNAAVQLLNNSDWQSLINSMPSAGVLNPGDKINAPFIVIPGEETDDPNTPADERLLRKEHGFFTFPGRNDFDYDADGTADSADPEPQNPSVPTASSGSSGSSSDPSSTLPDSNEPLDTSQEPRPEPLSEIPETARAKDLAEAKAAELYENLGKKAPTATAVAVDTETGKVYYGTSGKPLPTTIDEYLAERMPVPSEEPWEVSNCAEFKAVNDALLDGANIRDLEVHTVRTKTGQAYPRCRNCRKTIDGPNVTSDP</sequence>
<keyword evidence="3" id="KW-1185">Reference proteome</keyword>
<gene>
    <name evidence="2" type="ORF">PI95_000535</name>
</gene>
<feature type="compositionally biased region" description="Low complexity" evidence="1">
    <location>
        <begin position="311"/>
        <end position="333"/>
    </location>
</feature>
<reference evidence="2 3" key="1">
    <citation type="journal article" date="2015" name="Genome Announc.">
        <title>Draft Genome Sequence of Cyanobacterium Hassallia byssoidea Strain VB512170, Isolated from Monuments in India.</title>
        <authorList>
            <person name="Singh D."/>
            <person name="Chandrababunaidu M.M."/>
            <person name="Panda A."/>
            <person name="Sen D."/>
            <person name="Bhattacharyya S."/>
            <person name="Adhikary S.P."/>
            <person name="Tripathy S."/>
        </authorList>
    </citation>
    <scope>NUCLEOTIDE SEQUENCE [LARGE SCALE GENOMIC DNA]</scope>
    <source>
        <strain evidence="2 3">VB512170</strain>
    </source>
</reference>
<dbReference type="RefSeq" id="WP_039753029.1">
    <property type="nucleotide sequence ID" value="NZ_JTCM02000001.1"/>
</dbReference>
<accession>A0A846H3B5</accession>
<protein>
    <submittedName>
        <fullName evidence="2">Uncharacterized protein</fullName>
    </submittedName>
</protein>
<organism evidence="2 3">
    <name type="scientific">Hassallia byssoidea VB512170</name>
    <dbReference type="NCBI Taxonomy" id="1304833"/>
    <lineage>
        <taxon>Bacteria</taxon>
        <taxon>Bacillati</taxon>
        <taxon>Cyanobacteriota</taxon>
        <taxon>Cyanophyceae</taxon>
        <taxon>Nostocales</taxon>
        <taxon>Tolypothrichaceae</taxon>
        <taxon>Hassallia</taxon>
    </lineage>
</organism>
<dbReference type="EMBL" id="JTCM02000001">
    <property type="protein sequence ID" value="NEU71100.1"/>
    <property type="molecule type" value="Genomic_DNA"/>
</dbReference>